<evidence type="ECO:0000259" key="4">
    <source>
        <dbReference type="PROSITE" id="PS50977"/>
    </source>
</evidence>
<dbReference type="Pfam" id="PF00440">
    <property type="entry name" value="TetR_N"/>
    <property type="match status" value="1"/>
</dbReference>
<feature type="DNA-binding region" description="H-T-H motif" evidence="2">
    <location>
        <begin position="46"/>
        <end position="65"/>
    </location>
</feature>
<evidence type="ECO:0000256" key="2">
    <source>
        <dbReference type="PROSITE-ProRule" id="PRU00335"/>
    </source>
</evidence>
<dbReference type="InterPro" id="IPR023772">
    <property type="entry name" value="DNA-bd_HTH_TetR-type_CS"/>
</dbReference>
<dbReference type="PANTHER" id="PTHR30055">
    <property type="entry name" value="HTH-TYPE TRANSCRIPTIONAL REGULATOR RUTR"/>
    <property type="match status" value="1"/>
</dbReference>
<sequence length="213" mass="22939">MPTIDAAPSESDAPGGVRQRDAANTRQCLLQAARRRFAHDGYAATTVRDIATDAGVNVALINRYFTSKEGLFEACLTRAVEELDRPIPESDTVELMLQTMLRHLAELPSGEHPLGLLLLLRSSGDESAERIRRNTFRHFAERLAAAAGWRPDDAETEHLMLRAQIALSVGFGIVLLRTTSGLEALSSASAGDLAGPLGDVFAALLEPAPDARP</sequence>
<feature type="region of interest" description="Disordered" evidence="3">
    <location>
        <begin position="1"/>
        <end position="22"/>
    </location>
</feature>
<dbReference type="Pfam" id="PF17920">
    <property type="entry name" value="TetR_C_16"/>
    <property type="match status" value="1"/>
</dbReference>
<dbReference type="InterPro" id="IPR001647">
    <property type="entry name" value="HTH_TetR"/>
</dbReference>
<organism evidence="5 6">
    <name type="scientific">Cryobacterium glucosi</name>
    <dbReference type="NCBI Taxonomy" id="1259175"/>
    <lineage>
        <taxon>Bacteria</taxon>
        <taxon>Bacillati</taxon>
        <taxon>Actinomycetota</taxon>
        <taxon>Actinomycetes</taxon>
        <taxon>Micrococcales</taxon>
        <taxon>Microbacteriaceae</taxon>
        <taxon>Cryobacterium</taxon>
    </lineage>
</organism>
<gene>
    <name evidence="5" type="ORF">E3O46_15280</name>
</gene>
<accession>A0ABY2IJ90</accession>
<reference evidence="5 6" key="1">
    <citation type="submission" date="2019-03" db="EMBL/GenBank/DDBJ databases">
        <title>Genomics of glacier-inhabiting Cryobacterium strains.</title>
        <authorList>
            <person name="Liu Q."/>
            <person name="Xin Y.-H."/>
        </authorList>
    </citation>
    <scope>NUCLEOTIDE SEQUENCE [LARGE SCALE GENOMIC DNA]</scope>
    <source>
        <strain evidence="5 6">MDB1-5</strain>
    </source>
</reference>
<dbReference type="PANTHER" id="PTHR30055:SF235">
    <property type="entry name" value="TRANSCRIPTIONAL REGULATORY PROTEIN"/>
    <property type="match status" value="1"/>
</dbReference>
<name>A0ABY2IJ90_9MICO</name>
<evidence type="ECO:0000313" key="6">
    <source>
        <dbReference type="Proteomes" id="UP000297604"/>
    </source>
</evidence>
<dbReference type="PRINTS" id="PR00455">
    <property type="entry name" value="HTHTETR"/>
</dbReference>
<comment type="caution">
    <text evidence="5">The sequence shown here is derived from an EMBL/GenBank/DDBJ whole genome shotgun (WGS) entry which is preliminary data.</text>
</comment>
<keyword evidence="6" id="KW-1185">Reference proteome</keyword>
<dbReference type="InterPro" id="IPR041678">
    <property type="entry name" value="TetR_C_16"/>
</dbReference>
<proteinExistence type="predicted"/>
<dbReference type="PROSITE" id="PS50977">
    <property type="entry name" value="HTH_TETR_2"/>
    <property type="match status" value="1"/>
</dbReference>
<dbReference type="PROSITE" id="PS01081">
    <property type="entry name" value="HTH_TETR_1"/>
    <property type="match status" value="1"/>
</dbReference>
<dbReference type="EMBL" id="SOFS01000038">
    <property type="protein sequence ID" value="TFC17910.1"/>
    <property type="molecule type" value="Genomic_DNA"/>
</dbReference>
<keyword evidence="1 2" id="KW-0238">DNA-binding</keyword>
<evidence type="ECO:0000256" key="1">
    <source>
        <dbReference type="ARBA" id="ARBA00023125"/>
    </source>
</evidence>
<dbReference type="InterPro" id="IPR009057">
    <property type="entry name" value="Homeodomain-like_sf"/>
</dbReference>
<evidence type="ECO:0000256" key="3">
    <source>
        <dbReference type="SAM" id="MobiDB-lite"/>
    </source>
</evidence>
<dbReference type="SUPFAM" id="SSF46689">
    <property type="entry name" value="Homeodomain-like"/>
    <property type="match status" value="1"/>
</dbReference>
<dbReference type="InterPro" id="IPR050109">
    <property type="entry name" value="HTH-type_TetR-like_transc_reg"/>
</dbReference>
<feature type="domain" description="HTH tetR-type" evidence="4">
    <location>
        <begin position="23"/>
        <end position="83"/>
    </location>
</feature>
<dbReference type="Gene3D" id="1.10.357.10">
    <property type="entry name" value="Tetracycline Repressor, domain 2"/>
    <property type="match status" value="1"/>
</dbReference>
<protein>
    <submittedName>
        <fullName evidence="5">TetR/AcrR family transcriptional regulator</fullName>
    </submittedName>
</protein>
<dbReference type="SUPFAM" id="SSF48498">
    <property type="entry name" value="Tetracyclin repressor-like, C-terminal domain"/>
    <property type="match status" value="1"/>
</dbReference>
<dbReference type="Proteomes" id="UP000297604">
    <property type="component" value="Unassembled WGS sequence"/>
</dbReference>
<evidence type="ECO:0000313" key="5">
    <source>
        <dbReference type="EMBL" id="TFC17910.1"/>
    </source>
</evidence>
<dbReference type="InterPro" id="IPR036271">
    <property type="entry name" value="Tet_transcr_reg_TetR-rel_C_sf"/>
</dbReference>